<reference evidence="10" key="1">
    <citation type="submission" date="2025-08" db="UniProtKB">
        <authorList>
            <consortium name="Ensembl"/>
        </authorList>
    </citation>
    <scope>IDENTIFICATION</scope>
</reference>
<keyword evidence="7" id="KW-0472">Membrane</keyword>
<dbReference type="FunFam" id="2.60.40.60:FF:000020">
    <property type="entry name" value="Dachsous cadherin-related 1b"/>
    <property type="match status" value="1"/>
</dbReference>
<dbReference type="SUPFAM" id="SSF49313">
    <property type="entry name" value="Cadherin-like"/>
    <property type="match status" value="2"/>
</dbReference>
<dbReference type="Ensembl" id="ENSAMXT00005025715.1">
    <property type="protein sequence ID" value="ENSAMXP00005023276.1"/>
    <property type="gene ID" value="ENSAMXG00005011962.1"/>
</dbReference>
<keyword evidence="4" id="KW-0677">Repeat</keyword>
<evidence type="ECO:0000259" key="9">
    <source>
        <dbReference type="PROSITE" id="PS50268"/>
    </source>
</evidence>
<dbReference type="GO" id="GO:0045296">
    <property type="term" value="F:cadherin binding"/>
    <property type="evidence" value="ECO:0007669"/>
    <property type="project" value="TreeGrafter"/>
</dbReference>
<evidence type="ECO:0000256" key="3">
    <source>
        <dbReference type="ARBA" id="ARBA00022729"/>
    </source>
</evidence>
<evidence type="ECO:0000256" key="6">
    <source>
        <dbReference type="ARBA" id="ARBA00022989"/>
    </source>
</evidence>
<dbReference type="GO" id="GO:0008013">
    <property type="term" value="F:beta-catenin binding"/>
    <property type="evidence" value="ECO:0007669"/>
    <property type="project" value="TreeGrafter"/>
</dbReference>
<keyword evidence="3" id="KW-0732">Signal</keyword>
<dbReference type="InterPro" id="IPR015919">
    <property type="entry name" value="Cadherin-like_sf"/>
</dbReference>
<feature type="domain" description="Cadherin" evidence="9">
    <location>
        <begin position="120"/>
        <end position="227"/>
    </location>
</feature>
<dbReference type="GO" id="GO:0005509">
    <property type="term" value="F:calcium ion binding"/>
    <property type="evidence" value="ECO:0007669"/>
    <property type="project" value="UniProtKB-UniRule"/>
</dbReference>
<dbReference type="InterPro" id="IPR002126">
    <property type="entry name" value="Cadherin-like_dom"/>
</dbReference>
<keyword evidence="6" id="KW-1133">Transmembrane helix</keyword>
<dbReference type="Pfam" id="PF00028">
    <property type="entry name" value="Cadherin"/>
    <property type="match status" value="2"/>
</dbReference>
<dbReference type="InterPro" id="IPR039808">
    <property type="entry name" value="Cadherin"/>
</dbReference>
<dbReference type="PROSITE" id="PS50268">
    <property type="entry name" value="CADHERIN_2"/>
    <property type="match status" value="2"/>
</dbReference>
<comment type="subcellular location">
    <subcellularLocation>
        <location evidence="1">Membrane</location>
        <topology evidence="1">Single-pass membrane protein</topology>
    </subcellularLocation>
</comment>
<evidence type="ECO:0000313" key="11">
    <source>
        <dbReference type="Proteomes" id="UP000694621"/>
    </source>
</evidence>
<evidence type="ECO:0000256" key="5">
    <source>
        <dbReference type="ARBA" id="ARBA00022837"/>
    </source>
</evidence>
<dbReference type="AlphaFoldDB" id="A0A8B9JLG4"/>
<dbReference type="GO" id="GO:0016477">
    <property type="term" value="P:cell migration"/>
    <property type="evidence" value="ECO:0007669"/>
    <property type="project" value="TreeGrafter"/>
</dbReference>
<protein>
    <recommendedName>
        <fullName evidence="9">Cadherin domain-containing protein</fullName>
    </recommendedName>
</protein>
<dbReference type="PROSITE" id="PS00232">
    <property type="entry name" value="CADHERIN_1"/>
    <property type="match status" value="1"/>
</dbReference>
<feature type="domain" description="Cadherin" evidence="9">
    <location>
        <begin position="17"/>
        <end position="119"/>
    </location>
</feature>
<proteinExistence type="predicted"/>
<dbReference type="GO" id="GO:0007156">
    <property type="term" value="P:homophilic cell adhesion via plasma membrane adhesion molecules"/>
    <property type="evidence" value="ECO:0007669"/>
    <property type="project" value="InterPro"/>
</dbReference>
<dbReference type="SMART" id="SM00112">
    <property type="entry name" value="CA"/>
    <property type="match status" value="2"/>
</dbReference>
<dbReference type="Gene3D" id="2.60.40.60">
    <property type="entry name" value="Cadherins"/>
    <property type="match status" value="2"/>
</dbReference>
<accession>A0A8B9JLG4</accession>
<organism evidence="10 11">
    <name type="scientific">Astyanax mexicanus</name>
    <name type="common">Blind cave fish</name>
    <name type="synonym">Astyanax fasciatus mexicanus</name>
    <dbReference type="NCBI Taxonomy" id="7994"/>
    <lineage>
        <taxon>Eukaryota</taxon>
        <taxon>Metazoa</taxon>
        <taxon>Chordata</taxon>
        <taxon>Craniata</taxon>
        <taxon>Vertebrata</taxon>
        <taxon>Euteleostomi</taxon>
        <taxon>Actinopterygii</taxon>
        <taxon>Neopterygii</taxon>
        <taxon>Teleostei</taxon>
        <taxon>Ostariophysi</taxon>
        <taxon>Characiformes</taxon>
        <taxon>Characoidei</taxon>
        <taxon>Acestrorhamphidae</taxon>
        <taxon>Acestrorhamphinae</taxon>
        <taxon>Astyanax</taxon>
    </lineage>
</organism>
<evidence type="ECO:0000256" key="7">
    <source>
        <dbReference type="ARBA" id="ARBA00023136"/>
    </source>
</evidence>
<name>A0A8B9JLG4_ASTMX</name>
<evidence type="ECO:0000256" key="8">
    <source>
        <dbReference type="PROSITE-ProRule" id="PRU00043"/>
    </source>
</evidence>
<dbReference type="GO" id="GO:0009653">
    <property type="term" value="P:anatomical structure morphogenesis"/>
    <property type="evidence" value="ECO:0007669"/>
    <property type="project" value="UniProtKB-ARBA"/>
</dbReference>
<keyword evidence="2" id="KW-0812">Transmembrane</keyword>
<dbReference type="CDD" id="cd11304">
    <property type="entry name" value="Cadherin_repeat"/>
    <property type="match status" value="2"/>
</dbReference>
<evidence type="ECO:0000256" key="2">
    <source>
        <dbReference type="ARBA" id="ARBA00022692"/>
    </source>
</evidence>
<dbReference type="Proteomes" id="UP000694621">
    <property type="component" value="Unplaced"/>
</dbReference>
<evidence type="ECO:0000256" key="4">
    <source>
        <dbReference type="ARBA" id="ARBA00022737"/>
    </source>
</evidence>
<evidence type="ECO:0000256" key="1">
    <source>
        <dbReference type="ARBA" id="ARBA00004167"/>
    </source>
</evidence>
<evidence type="ECO:0000313" key="10">
    <source>
        <dbReference type="Ensembl" id="ENSAMXP00005023276.1"/>
    </source>
</evidence>
<dbReference type="PRINTS" id="PR00205">
    <property type="entry name" value="CADHERIN"/>
</dbReference>
<dbReference type="PANTHER" id="PTHR24027:SF438">
    <property type="entry name" value="CADHERIN 23"/>
    <property type="match status" value="1"/>
</dbReference>
<keyword evidence="5 8" id="KW-0106">Calcium</keyword>
<sequence>LVPRLLLDINDNSPVFDPIPSSIEIPEDAAIGDNVTTVSATDADSGLNGEVRYSLEGSAGMFSVNPDTGLITVAAKLDRETQDKYSFRAVAQDQGRPTLSGEASLVVTITDVNDNAPIFTKQQYETFIKENATIGTDVTSVSATDKDEGLNAVVSYYITKQEPPSSPEIFTINATSGSISLAQELDYSKVKRYTLEVEGRDHGSPSLTGTAVVVISVEEVNDTPPRFLHRTYHGKVEEEQEPGVEIVEVKFLSSILQTVFSSIS</sequence>
<dbReference type="GO" id="GO:0016342">
    <property type="term" value="C:catenin complex"/>
    <property type="evidence" value="ECO:0007669"/>
    <property type="project" value="TreeGrafter"/>
</dbReference>
<dbReference type="FunFam" id="2.60.40.60:FF:000033">
    <property type="entry name" value="FAT atypical cadherin 1"/>
    <property type="match status" value="1"/>
</dbReference>
<dbReference type="InterPro" id="IPR020894">
    <property type="entry name" value="Cadherin_CS"/>
</dbReference>
<dbReference type="PANTHER" id="PTHR24027">
    <property type="entry name" value="CADHERIN-23"/>
    <property type="match status" value="1"/>
</dbReference>